<sequence>MGSCTIEQRPSSRLERFFPVSGKVESRRCNRALLDLQIVETRNMCERSCEVACIILMKRKRELGDVTPGGGLEVAVMVEVLSSATGVGRGFKGRGVGGGYTVLMLLWRLRMDSIFCL</sequence>
<accession>A0AA38HT05</accession>
<dbReference type="EMBL" id="JALNTZ010000008">
    <property type="protein sequence ID" value="KAJ3642222.1"/>
    <property type="molecule type" value="Genomic_DNA"/>
</dbReference>
<organism evidence="1 2">
    <name type="scientific">Zophobas morio</name>
    <dbReference type="NCBI Taxonomy" id="2755281"/>
    <lineage>
        <taxon>Eukaryota</taxon>
        <taxon>Metazoa</taxon>
        <taxon>Ecdysozoa</taxon>
        <taxon>Arthropoda</taxon>
        <taxon>Hexapoda</taxon>
        <taxon>Insecta</taxon>
        <taxon>Pterygota</taxon>
        <taxon>Neoptera</taxon>
        <taxon>Endopterygota</taxon>
        <taxon>Coleoptera</taxon>
        <taxon>Polyphaga</taxon>
        <taxon>Cucujiformia</taxon>
        <taxon>Tenebrionidae</taxon>
        <taxon>Zophobas</taxon>
    </lineage>
</organism>
<gene>
    <name evidence="1" type="ORF">Zmor_025025</name>
</gene>
<keyword evidence="2" id="KW-1185">Reference proteome</keyword>
<name>A0AA38HT05_9CUCU</name>
<proteinExistence type="predicted"/>
<dbReference type="Proteomes" id="UP001168821">
    <property type="component" value="Unassembled WGS sequence"/>
</dbReference>
<evidence type="ECO:0000313" key="2">
    <source>
        <dbReference type="Proteomes" id="UP001168821"/>
    </source>
</evidence>
<dbReference type="AlphaFoldDB" id="A0AA38HT05"/>
<evidence type="ECO:0000313" key="1">
    <source>
        <dbReference type="EMBL" id="KAJ3642222.1"/>
    </source>
</evidence>
<protein>
    <submittedName>
        <fullName evidence="1">Uncharacterized protein</fullName>
    </submittedName>
</protein>
<reference evidence="1" key="1">
    <citation type="journal article" date="2023" name="G3 (Bethesda)">
        <title>Whole genome assemblies of Zophobas morio and Tenebrio molitor.</title>
        <authorList>
            <person name="Kaur S."/>
            <person name="Stinson S.A."/>
            <person name="diCenzo G.C."/>
        </authorList>
    </citation>
    <scope>NUCLEOTIDE SEQUENCE</scope>
    <source>
        <strain evidence="1">QUZm001</strain>
    </source>
</reference>
<comment type="caution">
    <text evidence="1">The sequence shown here is derived from an EMBL/GenBank/DDBJ whole genome shotgun (WGS) entry which is preliminary data.</text>
</comment>